<dbReference type="AlphaFoldDB" id="A0A4R0IK53"/>
<protein>
    <recommendedName>
        <fullName evidence="1">Knr4/Smi1-like domain-containing protein</fullName>
    </recommendedName>
</protein>
<gene>
    <name evidence="2" type="ORF">E0H75_42185</name>
</gene>
<evidence type="ECO:0000313" key="2">
    <source>
        <dbReference type="EMBL" id="TCC33871.1"/>
    </source>
</evidence>
<dbReference type="InterPro" id="IPR037883">
    <property type="entry name" value="Knr4/Smi1-like_sf"/>
</dbReference>
<evidence type="ECO:0000259" key="1">
    <source>
        <dbReference type="SMART" id="SM00860"/>
    </source>
</evidence>
<dbReference type="Pfam" id="PF09346">
    <property type="entry name" value="SMI1_KNR4"/>
    <property type="match status" value="1"/>
</dbReference>
<keyword evidence="3" id="KW-1185">Reference proteome</keyword>
<name>A0A4R0IK53_9ACTN</name>
<comment type="caution">
    <text evidence="2">The sequence shown here is derived from an EMBL/GenBank/DDBJ whole genome shotgun (WGS) entry which is preliminary data.</text>
</comment>
<evidence type="ECO:0000313" key="3">
    <source>
        <dbReference type="Proteomes" id="UP000293342"/>
    </source>
</evidence>
<dbReference type="Proteomes" id="UP000293342">
    <property type="component" value="Unassembled WGS sequence"/>
</dbReference>
<feature type="domain" description="Knr4/Smi1-like" evidence="1">
    <location>
        <begin position="30"/>
        <end position="170"/>
    </location>
</feature>
<dbReference type="RefSeq" id="WP_131519358.1">
    <property type="nucleotide sequence ID" value="NZ_SJKD01000019.1"/>
</dbReference>
<dbReference type="SMART" id="SM00860">
    <property type="entry name" value="SMI1_KNR4"/>
    <property type="match status" value="1"/>
</dbReference>
<sequence length="219" mass="24027">MGRSVAESWGQIIGWLEEHLPQALDDLQPPARGSDITALRTAMDRRLPSDLVAWLTLNNGFGRRAGFGSLIPVLYVPMSVEDMLGDREMLRSVWATIVPDESGTGEGEPAGTPTFPWLDAFLPIGDAGTDCHLFVDLREGEHFGCVGTFDVEIGGFTEPEWFSVSEMLADVADSLTLNQPALQAHARRVHAATQFPTSPPRAWTPHVDDGYLDWNLVDL</sequence>
<dbReference type="EMBL" id="SJKD01000019">
    <property type="protein sequence ID" value="TCC33871.1"/>
    <property type="molecule type" value="Genomic_DNA"/>
</dbReference>
<accession>A0A4R0IK53</accession>
<proteinExistence type="predicted"/>
<reference evidence="2 3" key="1">
    <citation type="submission" date="2019-02" db="EMBL/GenBank/DDBJ databases">
        <title>Kribbella capetownensis sp. nov. and Kribbella speibonae sp. nov., isolated from soil.</title>
        <authorList>
            <person name="Curtis S.M."/>
            <person name="Norton I."/>
            <person name="Everest G.J."/>
            <person name="Meyers P.R."/>
        </authorList>
    </citation>
    <scope>NUCLEOTIDE SEQUENCE [LARGE SCALE GENOMIC DNA]</scope>
    <source>
        <strain evidence="2 3">YM53</strain>
    </source>
</reference>
<organism evidence="2 3">
    <name type="scientific">Kribbella capetownensis</name>
    <dbReference type="NCBI Taxonomy" id="1572659"/>
    <lineage>
        <taxon>Bacteria</taxon>
        <taxon>Bacillati</taxon>
        <taxon>Actinomycetota</taxon>
        <taxon>Actinomycetes</taxon>
        <taxon>Propionibacteriales</taxon>
        <taxon>Kribbellaceae</taxon>
        <taxon>Kribbella</taxon>
    </lineage>
</organism>
<dbReference type="SUPFAM" id="SSF160631">
    <property type="entry name" value="SMI1/KNR4-like"/>
    <property type="match status" value="1"/>
</dbReference>
<dbReference type="OrthoDB" id="3287229at2"/>
<dbReference type="InterPro" id="IPR018958">
    <property type="entry name" value="Knr4/Smi1-like_dom"/>
</dbReference>